<evidence type="ECO:0000256" key="1">
    <source>
        <dbReference type="SAM" id="MobiDB-lite"/>
    </source>
</evidence>
<sequence length="515" mass="59083">MKAEVIAGIAVGAAILLLLLIWLVYYVIKNIRNRGVKSENKIHTKEIDTVVASKSLDIPSITEQGLKLPEKSIPVLPELKYEIVNESKTRKLSTAISSQNRHDREHGLNPPKEAISPVPQHFNFSNNSKESPKSTLDLPEIKYEVVKEENGKRQAEKAATTSTVILPNSATIAIRRKPQDREKSEEKASEFPPLTHEGFKLAQASTDKTTPDLPKLKYSEVVIQGNPKAVPAVSNKSVLPNSAAITVIINITKKISNLQRIHNDRNDWRGPQKIPVCIANTQSLILTPAYRKYTVELLRAKCNIIIAVDARPSIQAGYCVNLKEKWIQYYVIKKEHFPWLLKNGNDSDEFEMKNFIFALTIWYEEIVRNESFQIFTDNNEVWKCDTKYGKRTQKLLNHFVKCEQVRVENVSNIHINRMNDIEQFALFLKPADDFSRWKITEAVGFLTEMYGIRKENVRGTHSLTRPAFGRRRAWYDATNFYSQVLQTVCINQLNYHHIEGNRMQLFIHRDSLQFS</sequence>
<dbReference type="AlphaFoldDB" id="A0A1D2MMQ0"/>
<dbReference type="EMBL" id="LJIJ01000837">
    <property type="protein sequence ID" value="ODM94243.1"/>
    <property type="molecule type" value="Genomic_DNA"/>
</dbReference>
<keyword evidence="4" id="KW-1185">Reference proteome</keyword>
<feature type="compositionally biased region" description="Basic and acidic residues" evidence="1">
    <location>
        <begin position="177"/>
        <end position="189"/>
    </location>
</feature>
<accession>A0A1D2MMQ0</accession>
<feature type="region of interest" description="Disordered" evidence="1">
    <location>
        <begin position="92"/>
        <end position="135"/>
    </location>
</feature>
<feature type="transmembrane region" description="Helical" evidence="2">
    <location>
        <begin position="6"/>
        <end position="28"/>
    </location>
</feature>
<organism evidence="3 4">
    <name type="scientific">Orchesella cincta</name>
    <name type="common">Springtail</name>
    <name type="synonym">Podura cincta</name>
    <dbReference type="NCBI Taxonomy" id="48709"/>
    <lineage>
        <taxon>Eukaryota</taxon>
        <taxon>Metazoa</taxon>
        <taxon>Ecdysozoa</taxon>
        <taxon>Arthropoda</taxon>
        <taxon>Hexapoda</taxon>
        <taxon>Collembola</taxon>
        <taxon>Entomobryomorpha</taxon>
        <taxon>Entomobryoidea</taxon>
        <taxon>Orchesellidae</taxon>
        <taxon>Orchesellinae</taxon>
        <taxon>Orchesella</taxon>
    </lineage>
</organism>
<reference evidence="3 4" key="1">
    <citation type="journal article" date="2016" name="Genome Biol. Evol.">
        <title>Gene Family Evolution Reflects Adaptation to Soil Environmental Stressors in the Genome of the Collembolan Orchesella cincta.</title>
        <authorList>
            <person name="Faddeeva-Vakhrusheva A."/>
            <person name="Derks M.F."/>
            <person name="Anvar S.Y."/>
            <person name="Agamennone V."/>
            <person name="Suring W."/>
            <person name="Smit S."/>
            <person name="van Straalen N.M."/>
            <person name="Roelofs D."/>
        </authorList>
    </citation>
    <scope>NUCLEOTIDE SEQUENCE [LARGE SCALE GENOMIC DNA]</scope>
    <source>
        <tissue evidence="3">Mixed pool</tissue>
    </source>
</reference>
<name>A0A1D2MMQ0_ORCCI</name>
<comment type="caution">
    <text evidence="3">The sequence shown here is derived from an EMBL/GenBank/DDBJ whole genome shotgun (WGS) entry which is preliminary data.</text>
</comment>
<evidence type="ECO:0000313" key="4">
    <source>
        <dbReference type="Proteomes" id="UP000094527"/>
    </source>
</evidence>
<keyword evidence="2" id="KW-0812">Transmembrane</keyword>
<proteinExistence type="predicted"/>
<evidence type="ECO:0000313" key="3">
    <source>
        <dbReference type="EMBL" id="ODM94243.1"/>
    </source>
</evidence>
<gene>
    <name evidence="3" type="ORF">Ocin01_12438</name>
</gene>
<dbReference type="Proteomes" id="UP000094527">
    <property type="component" value="Unassembled WGS sequence"/>
</dbReference>
<protein>
    <submittedName>
        <fullName evidence="3">Uncharacterized protein</fullName>
    </submittedName>
</protein>
<keyword evidence="2" id="KW-1133">Transmembrane helix</keyword>
<feature type="region of interest" description="Disordered" evidence="1">
    <location>
        <begin position="175"/>
        <end position="194"/>
    </location>
</feature>
<keyword evidence="2" id="KW-0472">Membrane</keyword>
<evidence type="ECO:0000256" key="2">
    <source>
        <dbReference type="SAM" id="Phobius"/>
    </source>
</evidence>